<keyword evidence="2" id="KW-1185">Reference proteome</keyword>
<dbReference type="AlphaFoldDB" id="A0A317V9Z1"/>
<protein>
    <submittedName>
        <fullName evidence="1">Uncharacterized protein</fullName>
    </submittedName>
</protein>
<name>A0A317V9Z1_ASPEC</name>
<dbReference type="OrthoDB" id="10643155at2759"/>
<dbReference type="VEuPathDB" id="FungiDB:BO83DRAFT_446588"/>
<sequence>MPTKPSEKVGQKWYIAASEGPAGALVAFNPACAETSAPWGKDEQTRWVKIAAYSELSTKSLVSATGSRGSATSSHNRLHWRFVWIHPKDLFFSALGTKLSVPIALAVLPSSTGSAVSANTMAFPFSPILGPGMRVTHASNKVSLVLAWPEDHVYSRRFLPVSRGLTLGNSV</sequence>
<evidence type="ECO:0000313" key="1">
    <source>
        <dbReference type="EMBL" id="PWY71163.1"/>
    </source>
</evidence>
<organism evidence="1 2">
    <name type="scientific">Aspergillus eucalypticola (strain CBS 122712 / IBT 29274)</name>
    <dbReference type="NCBI Taxonomy" id="1448314"/>
    <lineage>
        <taxon>Eukaryota</taxon>
        <taxon>Fungi</taxon>
        <taxon>Dikarya</taxon>
        <taxon>Ascomycota</taxon>
        <taxon>Pezizomycotina</taxon>
        <taxon>Eurotiomycetes</taxon>
        <taxon>Eurotiomycetidae</taxon>
        <taxon>Eurotiales</taxon>
        <taxon>Aspergillaceae</taxon>
        <taxon>Aspergillus</taxon>
        <taxon>Aspergillus subgen. Circumdati</taxon>
    </lineage>
</organism>
<dbReference type="GeneID" id="37058567"/>
<gene>
    <name evidence="1" type="ORF">BO83DRAFT_446588</name>
</gene>
<reference evidence="1" key="1">
    <citation type="submission" date="2016-12" db="EMBL/GenBank/DDBJ databases">
        <title>The genomes of Aspergillus section Nigri reveals drivers in fungal speciation.</title>
        <authorList>
            <consortium name="DOE Joint Genome Institute"/>
            <person name="Vesth T.C."/>
            <person name="Nybo J."/>
            <person name="Theobald S."/>
            <person name="Brandl J."/>
            <person name="Frisvad J.C."/>
            <person name="Nielsen K.F."/>
            <person name="Lyhne E.K."/>
            <person name="Kogle M.E."/>
            <person name="Kuo A."/>
            <person name="Riley R."/>
            <person name="Clum A."/>
            <person name="Nolan M."/>
            <person name="Lipzen A."/>
            <person name="Salamov A."/>
            <person name="Henrissat B."/>
            <person name="Wiebenga A."/>
            <person name="De vries R.P."/>
            <person name="Grigoriev I.V."/>
            <person name="Mortensen U.H."/>
            <person name="Andersen M.R."/>
            <person name="Baker S.E."/>
        </authorList>
    </citation>
    <scope>NUCLEOTIDE SEQUENCE</scope>
    <source>
        <strain evidence="1">CBS 122712</strain>
    </source>
</reference>
<dbReference type="EMBL" id="MSFU01000015">
    <property type="protein sequence ID" value="PWY71163.1"/>
    <property type="molecule type" value="Genomic_DNA"/>
</dbReference>
<accession>A0A317V9Z1</accession>
<evidence type="ECO:0000313" key="2">
    <source>
        <dbReference type="Proteomes" id="UP000246171"/>
    </source>
</evidence>
<dbReference type="Proteomes" id="UP000246171">
    <property type="component" value="Unassembled WGS sequence"/>
</dbReference>
<proteinExistence type="predicted"/>
<dbReference type="RefSeq" id="XP_025387154.1">
    <property type="nucleotide sequence ID" value="XM_025536605.1"/>
</dbReference>
<comment type="caution">
    <text evidence="1">The sequence shown here is derived from an EMBL/GenBank/DDBJ whole genome shotgun (WGS) entry which is preliminary data.</text>
</comment>